<proteinExistence type="predicted"/>
<protein>
    <recommendedName>
        <fullName evidence="4">DUF4282 domain-containing protein</fullName>
    </recommendedName>
</protein>
<evidence type="ECO:0008006" key="4">
    <source>
        <dbReference type="Google" id="ProtNLM"/>
    </source>
</evidence>
<dbReference type="AlphaFoldDB" id="A0A135HYM2"/>
<keyword evidence="1" id="KW-0812">Transmembrane</keyword>
<evidence type="ECO:0000256" key="1">
    <source>
        <dbReference type="SAM" id="Phobius"/>
    </source>
</evidence>
<organism evidence="2 3">
    <name type="scientific">Paramesorhizobium deserti</name>
    <dbReference type="NCBI Taxonomy" id="1494590"/>
    <lineage>
        <taxon>Bacteria</taxon>
        <taxon>Pseudomonadati</taxon>
        <taxon>Pseudomonadota</taxon>
        <taxon>Alphaproteobacteria</taxon>
        <taxon>Hyphomicrobiales</taxon>
        <taxon>Phyllobacteriaceae</taxon>
        <taxon>Paramesorhizobium</taxon>
    </lineage>
</organism>
<keyword evidence="1" id="KW-1133">Transmembrane helix</keyword>
<dbReference type="Proteomes" id="UP000070107">
    <property type="component" value="Unassembled WGS sequence"/>
</dbReference>
<gene>
    <name evidence="2" type="ORF">ATN84_00435</name>
</gene>
<sequence>MVQKDIFMAIKDLLGFEKFLTPVLVKIVYWLGVIGVIGSAIVTFATAFSQTGGASQMIGAILMLIGGLIVWRVLCESTILIFRIYDRLTEIRDQGRAQR</sequence>
<accession>A0A135HYM2</accession>
<reference evidence="2 3" key="1">
    <citation type="submission" date="2015-11" db="EMBL/GenBank/DDBJ databases">
        <title>Draft genome sequence of Paramesorhizobium deserti A-3-E, a strain highly resistant to diverse beta-lactam antibiotics.</title>
        <authorList>
            <person name="Lv R."/>
            <person name="Yang X."/>
            <person name="Fang N."/>
            <person name="Guo J."/>
            <person name="Luo X."/>
            <person name="Peng F."/>
            <person name="Yang R."/>
            <person name="Cui Y."/>
            <person name="Fang C."/>
            <person name="Song Y."/>
        </authorList>
    </citation>
    <scope>NUCLEOTIDE SEQUENCE [LARGE SCALE GENOMIC DNA]</scope>
    <source>
        <strain evidence="2 3">A-3-E</strain>
    </source>
</reference>
<evidence type="ECO:0000313" key="3">
    <source>
        <dbReference type="Proteomes" id="UP000070107"/>
    </source>
</evidence>
<dbReference type="Pfam" id="PF14110">
    <property type="entry name" value="DUF4282"/>
    <property type="match status" value="1"/>
</dbReference>
<name>A0A135HYM2_9HYPH</name>
<feature type="transmembrane region" description="Helical" evidence="1">
    <location>
        <begin position="27"/>
        <end position="48"/>
    </location>
</feature>
<keyword evidence="1" id="KW-0472">Membrane</keyword>
<feature type="transmembrane region" description="Helical" evidence="1">
    <location>
        <begin position="54"/>
        <end position="74"/>
    </location>
</feature>
<comment type="caution">
    <text evidence="2">The sequence shown here is derived from an EMBL/GenBank/DDBJ whole genome shotgun (WGS) entry which is preliminary data.</text>
</comment>
<dbReference type="InterPro" id="IPR025557">
    <property type="entry name" value="DUF4282"/>
</dbReference>
<evidence type="ECO:0000313" key="2">
    <source>
        <dbReference type="EMBL" id="KXF78306.1"/>
    </source>
</evidence>
<dbReference type="STRING" id="1494590.ATN84_00435"/>
<dbReference type="EMBL" id="LNTU01000001">
    <property type="protein sequence ID" value="KXF78306.1"/>
    <property type="molecule type" value="Genomic_DNA"/>
</dbReference>
<keyword evidence="3" id="KW-1185">Reference proteome</keyword>